<accession>A0A545AL84</accession>
<proteinExistence type="predicted"/>
<evidence type="ECO:0000313" key="3">
    <source>
        <dbReference type="Proteomes" id="UP000317982"/>
    </source>
</evidence>
<gene>
    <name evidence="2" type="ORF">FL583_26030</name>
</gene>
<dbReference type="InterPro" id="IPR016040">
    <property type="entry name" value="NAD(P)-bd_dom"/>
</dbReference>
<evidence type="ECO:0000259" key="1">
    <source>
        <dbReference type="Pfam" id="PF13460"/>
    </source>
</evidence>
<keyword evidence="3" id="KW-1185">Reference proteome</keyword>
<dbReference type="InterPro" id="IPR051604">
    <property type="entry name" value="Ergot_Alk_Oxidoreductase"/>
</dbReference>
<organism evidence="2 3">
    <name type="scientific">Cryptosporangium phraense</name>
    <dbReference type="NCBI Taxonomy" id="2593070"/>
    <lineage>
        <taxon>Bacteria</taxon>
        <taxon>Bacillati</taxon>
        <taxon>Actinomycetota</taxon>
        <taxon>Actinomycetes</taxon>
        <taxon>Cryptosporangiales</taxon>
        <taxon>Cryptosporangiaceae</taxon>
        <taxon>Cryptosporangium</taxon>
    </lineage>
</organism>
<comment type="caution">
    <text evidence="2">The sequence shown here is derived from an EMBL/GenBank/DDBJ whole genome shotgun (WGS) entry which is preliminary data.</text>
</comment>
<dbReference type="Pfam" id="PF13460">
    <property type="entry name" value="NAD_binding_10"/>
    <property type="match status" value="1"/>
</dbReference>
<dbReference type="AlphaFoldDB" id="A0A545AL84"/>
<name>A0A545AL84_9ACTN</name>
<evidence type="ECO:0000313" key="2">
    <source>
        <dbReference type="EMBL" id="TQS42051.1"/>
    </source>
</evidence>
<dbReference type="OrthoDB" id="3250520at2"/>
<sequence length="283" mass="29782">MEASPPGRSPGGMTILVTAGHGKTGRRIVSRLAARGLPTRVGSRGGTPPFDWYAPSTWPAALHGVDAAYLAFIPDLTVPGGRQAIEAVAAEAGRQGVRRLVLLSGRGEAEAERCEQVVAASGLEWTVLRCSWFAQNFSEDFLLGDVLGGTVRVPATDVREPFVDADDIADVAVAALTDARHAGQLYELTGPRAVTFAEATAEIAAATGRDLKFEPVGLDEYLDGLRAAGVPDEVSGLIGFLFREVLDGRNAVPQDGVRRALGREARDFAAYARDAAASGAWDA</sequence>
<protein>
    <submittedName>
        <fullName evidence="2">NmrA family transcriptional regulator</fullName>
    </submittedName>
</protein>
<dbReference type="Gene3D" id="3.40.50.720">
    <property type="entry name" value="NAD(P)-binding Rossmann-like Domain"/>
    <property type="match status" value="1"/>
</dbReference>
<dbReference type="SUPFAM" id="SSF51735">
    <property type="entry name" value="NAD(P)-binding Rossmann-fold domains"/>
    <property type="match status" value="1"/>
</dbReference>
<dbReference type="Proteomes" id="UP000317982">
    <property type="component" value="Unassembled WGS sequence"/>
</dbReference>
<dbReference type="Gene3D" id="3.90.25.10">
    <property type="entry name" value="UDP-galactose 4-epimerase, domain 1"/>
    <property type="match status" value="1"/>
</dbReference>
<feature type="domain" description="NAD(P)-binding" evidence="1">
    <location>
        <begin position="57"/>
        <end position="178"/>
    </location>
</feature>
<dbReference type="PANTHER" id="PTHR43162:SF1">
    <property type="entry name" value="PRESTALK A DIFFERENTIATION PROTEIN A"/>
    <property type="match status" value="1"/>
</dbReference>
<dbReference type="InterPro" id="IPR036291">
    <property type="entry name" value="NAD(P)-bd_dom_sf"/>
</dbReference>
<reference evidence="2 3" key="1">
    <citation type="submission" date="2019-07" db="EMBL/GenBank/DDBJ databases">
        <title>Cryptosporangium phraense sp. nov., isolated from plant litter.</title>
        <authorList>
            <person name="Suriyachadkun C."/>
        </authorList>
    </citation>
    <scope>NUCLEOTIDE SEQUENCE [LARGE SCALE GENOMIC DNA]</scope>
    <source>
        <strain evidence="2 3">A-T 5661</strain>
    </source>
</reference>
<dbReference type="EMBL" id="VIRS01000020">
    <property type="protein sequence ID" value="TQS42051.1"/>
    <property type="molecule type" value="Genomic_DNA"/>
</dbReference>
<dbReference type="InParanoid" id="A0A545AL84"/>
<dbReference type="PANTHER" id="PTHR43162">
    <property type="match status" value="1"/>
</dbReference>